<feature type="compositionally biased region" description="Low complexity" evidence="1">
    <location>
        <begin position="22"/>
        <end position="35"/>
    </location>
</feature>
<protein>
    <submittedName>
        <fullName evidence="2">Uncharacterized protein</fullName>
    </submittedName>
</protein>
<comment type="caution">
    <text evidence="2">The sequence shown here is derived from an EMBL/GenBank/DDBJ whole genome shotgun (WGS) entry which is preliminary data.</text>
</comment>
<evidence type="ECO:0000256" key="1">
    <source>
        <dbReference type="SAM" id="MobiDB-lite"/>
    </source>
</evidence>
<feature type="non-terminal residue" evidence="2">
    <location>
        <position position="1"/>
    </location>
</feature>
<organism evidence="2">
    <name type="scientific">Tanacetum cinerariifolium</name>
    <name type="common">Dalmatian daisy</name>
    <name type="synonym">Chrysanthemum cinerariifolium</name>
    <dbReference type="NCBI Taxonomy" id="118510"/>
    <lineage>
        <taxon>Eukaryota</taxon>
        <taxon>Viridiplantae</taxon>
        <taxon>Streptophyta</taxon>
        <taxon>Embryophyta</taxon>
        <taxon>Tracheophyta</taxon>
        <taxon>Spermatophyta</taxon>
        <taxon>Magnoliopsida</taxon>
        <taxon>eudicotyledons</taxon>
        <taxon>Gunneridae</taxon>
        <taxon>Pentapetalae</taxon>
        <taxon>asterids</taxon>
        <taxon>campanulids</taxon>
        <taxon>Asterales</taxon>
        <taxon>Asteraceae</taxon>
        <taxon>Asteroideae</taxon>
        <taxon>Anthemideae</taxon>
        <taxon>Anthemidinae</taxon>
        <taxon>Tanacetum</taxon>
    </lineage>
</organism>
<evidence type="ECO:0000313" key="2">
    <source>
        <dbReference type="EMBL" id="GFD37490.1"/>
    </source>
</evidence>
<name>A0A699VSU1_TANCI</name>
<reference evidence="2" key="1">
    <citation type="journal article" date="2019" name="Sci. Rep.">
        <title>Draft genome of Tanacetum cinerariifolium, the natural source of mosquito coil.</title>
        <authorList>
            <person name="Yamashiro T."/>
            <person name="Shiraishi A."/>
            <person name="Satake H."/>
            <person name="Nakayama K."/>
        </authorList>
    </citation>
    <scope>NUCLEOTIDE SEQUENCE</scope>
</reference>
<proteinExistence type="predicted"/>
<dbReference type="AlphaFoldDB" id="A0A699VSU1"/>
<sequence length="42" mass="4537">PLLETISSTELDEVAELNEVVSNSSELEDFNSSSSEHGKLLS</sequence>
<accession>A0A699VSU1</accession>
<dbReference type="EMBL" id="BKCJ011486655">
    <property type="protein sequence ID" value="GFD37490.1"/>
    <property type="molecule type" value="Genomic_DNA"/>
</dbReference>
<feature type="region of interest" description="Disordered" evidence="1">
    <location>
        <begin position="21"/>
        <end position="42"/>
    </location>
</feature>
<gene>
    <name evidence="2" type="ORF">Tci_909459</name>
</gene>